<evidence type="ECO:0000313" key="11">
    <source>
        <dbReference type="EMBL" id="CAB4873311.1"/>
    </source>
</evidence>
<keyword evidence="4" id="KW-0548">Nucleotidyltransferase</keyword>
<organism evidence="10">
    <name type="scientific">freshwater metagenome</name>
    <dbReference type="NCBI Taxonomy" id="449393"/>
    <lineage>
        <taxon>unclassified sequences</taxon>
        <taxon>metagenomes</taxon>
        <taxon>ecological metagenomes</taxon>
    </lineage>
</organism>
<dbReference type="NCBIfam" id="TIGR00125">
    <property type="entry name" value="cyt_tran_rel"/>
    <property type="match status" value="1"/>
</dbReference>
<dbReference type="HAMAP" id="MF_00244">
    <property type="entry name" value="NaMN_adenylyltr"/>
    <property type="match status" value="1"/>
</dbReference>
<dbReference type="GO" id="GO:0009435">
    <property type="term" value="P:NAD+ biosynthetic process"/>
    <property type="evidence" value="ECO:0007669"/>
    <property type="project" value="UniProtKB-UniPathway"/>
</dbReference>
<dbReference type="EMBL" id="CAFBLE010000011">
    <property type="protein sequence ID" value="CAB4873311.1"/>
    <property type="molecule type" value="Genomic_DNA"/>
</dbReference>
<dbReference type="PANTHER" id="PTHR39321:SF3">
    <property type="entry name" value="PHOSPHOPANTETHEINE ADENYLYLTRANSFERASE"/>
    <property type="match status" value="1"/>
</dbReference>
<keyword evidence="7" id="KW-0520">NAD</keyword>
<gene>
    <name evidence="9" type="ORF">UFOPK2289_00485</name>
    <name evidence="10" type="ORF">UFOPK2822_01116</name>
    <name evidence="11" type="ORF">UFOPK3346_01158</name>
    <name evidence="12" type="ORF">UFOPK3670_00254</name>
    <name evidence="13" type="ORF">UFOPK4308_00014</name>
</gene>
<proteinExistence type="inferred from homology"/>
<keyword evidence="6" id="KW-0067">ATP-binding</keyword>
<dbReference type="EMBL" id="CAEZZC010000016">
    <property type="protein sequence ID" value="CAB4755785.1"/>
    <property type="molecule type" value="Genomic_DNA"/>
</dbReference>
<evidence type="ECO:0000256" key="4">
    <source>
        <dbReference type="ARBA" id="ARBA00022695"/>
    </source>
</evidence>
<dbReference type="InterPro" id="IPR004821">
    <property type="entry name" value="Cyt_trans-like"/>
</dbReference>
<evidence type="ECO:0000256" key="3">
    <source>
        <dbReference type="ARBA" id="ARBA00022679"/>
    </source>
</evidence>
<dbReference type="GO" id="GO:0070566">
    <property type="term" value="F:adenylyltransferase activity"/>
    <property type="evidence" value="ECO:0007669"/>
    <property type="project" value="UniProtKB-ARBA"/>
</dbReference>
<accession>A0A6J6U8V4</accession>
<dbReference type="EMBL" id="CAFBQL010000001">
    <property type="protein sequence ID" value="CAB5050679.1"/>
    <property type="molecule type" value="Genomic_DNA"/>
</dbReference>
<comment type="pathway">
    <text evidence="1">Cofactor biosynthesis; NAD(+) biosynthesis.</text>
</comment>
<evidence type="ECO:0000256" key="2">
    <source>
        <dbReference type="ARBA" id="ARBA00022642"/>
    </source>
</evidence>
<dbReference type="PANTHER" id="PTHR39321">
    <property type="entry name" value="NICOTINATE-NUCLEOTIDE ADENYLYLTRANSFERASE-RELATED"/>
    <property type="match status" value="1"/>
</dbReference>
<evidence type="ECO:0000313" key="10">
    <source>
        <dbReference type="EMBL" id="CAB4755785.1"/>
    </source>
</evidence>
<evidence type="ECO:0000313" key="9">
    <source>
        <dbReference type="EMBL" id="CAB4660711.1"/>
    </source>
</evidence>
<dbReference type="EMBL" id="CAEZWT010000009">
    <property type="protein sequence ID" value="CAB4660711.1"/>
    <property type="molecule type" value="Genomic_DNA"/>
</dbReference>
<dbReference type="UniPathway" id="UPA00253"/>
<dbReference type="GO" id="GO:0005524">
    <property type="term" value="F:ATP binding"/>
    <property type="evidence" value="ECO:0007669"/>
    <property type="project" value="UniProtKB-KW"/>
</dbReference>
<evidence type="ECO:0000313" key="12">
    <source>
        <dbReference type="EMBL" id="CAB4914365.1"/>
    </source>
</evidence>
<dbReference type="SUPFAM" id="SSF52374">
    <property type="entry name" value="Nucleotidylyl transferase"/>
    <property type="match status" value="1"/>
</dbReference>
<dbReference type="CDD" id="cd02165">
    <property type="entry name" value="NMNAT"/>
    <property type="match status" value="1"/>
</dbReference>
<dbReference type="NCBIfam" id="TIGR00482">
    <property type="entry name" value="nicotinate (nicotinamide) nucleotide adenylyltransferase"/>
    <property type="match status" value="1"/>
</dbReference>
<dbReference type="InterPro" id="IPR014729">
    <property type="entry name" value="Rossmann-like_a/b/a_fold"/>
</dbReference>
<dbReference type="InterPro" id="IPR005248">
    <property type="entry name" value="NadD/NMNAT"/>
</dbReference>
<protein>
    <submittedName>
        <fullName evidence="10">Unannotated protein</fullName>
    </submittedName>
</protein>
<dbReference type="Pfam" id="PF01467">
    <property type="entry name" value="CTP_transf_like"/>
    <property type="match status" value="1"/>
</dbReference>
<keyword evidence="5" id="KW-0547">Nucleotide-binding</keyword>
<evidence type="ECO:0000256" key="6">
    <source>
        <dbReference type="ARBA" id="ARBA00022840"/>
    </source>
</evidence>
<name>A0A6J6U8V4_9ZZZZ</name>
<evidence type="ECO:0000313" key="13">
    <source>
        <dbReference type="EMBL" id="CAB5050679.1"/>
    </source>
</evidence>
<dbReference type="Gene3D" id="3.40.50.620">
    <property type="entry name" value="HUPs"/>
    <property type="match status" value="1"/>
</dbReference>
<keyword evidence="3" id="KW-0808">Transferase</keyword>
<keyword evidence="2" id="KW-0662">Pyridine nucleotide biosynthesis</keyword>
<feature type="domain" description="Cytidyltransferase-like" evidence="8">
    <location>
        <begin position="6"/>
        <end position="156"/>
    </location>
</feature>
<evidence type="ECO:0000256" key="1">
    <source>
        <dbReference type="ARBA" id="ARBA00004790"/>
    </source>
</evidence>
<sequence length="182" mass="19973">MKRIGIYGGTFDPIHLGHIHLIEELFARDLVDELIVIPAGKPWLRPAAPTATPKDRLAMVNLAIAELAPEILSKVRVSSAEIDREGATYTIDTVEEIQAANPSSQLILVIGSDVLESIESWHRIAELRKMVEILLIARNGDGLEIGALPISATELRNSPNLHEGDLPATVASYIKEKNLYVR</sequence>
<reference evidence="10" key="1">
    <citation type="submission" date="2020-05" db="EMBL/GenBank/DDBJ databases">
        <authorList>
            <person name="Chiriac C."/>
            <person name="Salcher M."/>
            <person name="Ghai R."/>
            <person name="Kavagutti S V."/>
        </authorList>
    </citation>
    <scope>NUCLEOTIDE SEQUENCE</scope>
</reference>
<evidence type="ECO:0000256" key="5">
    <source>
        <dbReference type="ARBA" id="ARBA00022741"/>
    </source>
</evidence>
<evidence type="ECO:0000256" key="7">
    <source>
        <dbReference type="ARBA" id="ARBA00023027"/>
    </source>
</evidence>
<dbReference type="EMBL" id="CAFBMV010000002">
    <property type="protein sequence ID" value="CAB4914365.1"/>
    <property type="molecule type" value="Genomic_DNA"/>
</dbReference>
<evidence type="ECO:0000259" key="8">
    <source>
        <dbReference type="Pfam" id="PF01467"/>
    </source>
</evidence>
<dbReference type="AlphaFoldDB" id="A0A6J6U8V4"/>